<evidence type="ECO:0000313" key="9">
    <source>
        <dbReference type="EMBL" id="MBK9295397.1"/>
    </source>
</evidence>
<dbReference type="InterPro" id="IPR017475">
    <property type="entry name" value="EPS_sugar_tfrase"/>
</dbReference>
<dbReference type="Pfam" id="PF02397">
    <property type="entry name" value="Bac_transf"/>
    <property type="match status" value="1"/>
</dbReference>
<dbReference type="Gene3D" id="3.40.50.720">
    <property type="entry name" value="NAD(P)-binding Rossmann-like Domain"/>
    <property type="match status" value="1"/>
</dbReference>
<feature type="transmembrane region" description="Helical" evidence="7">
    <location>
        <begin position="133"/>
        <end position="152"/>
    </location>
</feature>
<accession>A0A936N876</accession>
<evidence type="ECO:0000256" key="5">
    <source>
        <dbReference type="ARBA" id="ARBA00022989"/>
    </source>
</evidence>
<dbReference type="InterPro" id="IPR003362">
    <property type="entry name" value="Bact_transf"/>
</dbReference>
<dbReference type="SUPFAM" id="SSF51735">
    <property type="entry name" value="NAD(P)-binding Rossmann-fold domains"/>
    <property type="match status" value="1"/>
</dbReference>
<evidence type="ECO:0000256" key="2">
    <source>
        <dbReference type="ARBA" id="ARBA00006464"/>
    </source>
</evidence>
<evidence type="ECO:0000256" key="1">
    <source>
        <dbReference type="ARBA" id="ARBA00004141"/>
    </source>
</evidence>
<dbReference type="Pfam" id="PF13727">
    <property type="entry name" value="CoA_binding_3"/>
    <property type="match status" value="1"/>
</dbReference>
<dbReference type="GO" id="GO:0016780">
    <property type="term" value="F:phosphotransferase activity, for other substituted phosphate groups"/>
    <property type="evidence" value="ECO:0007669"/>
    <property type="project" value="TreeGrafter"/>
</dbReference>
<dbReference type="InterPro" id="IPR036291">
    <property type="entry name" value="NAD(P)-bd_dom_sf"/>
</dbReference>
<dbReference type="PANTHER" id="PTHR30576">
    <property type="entry name" value="COLANIC BIOSYNTHESIS UDP-GLUCOSE LIPID CARRIER TRANSFERASE"/>
    <property type="match status" value="1"/>
</dbReference>
<organism evidence="9 10">
    <name type="scientific">Candidatus Neomicrothrix subdominans</name>
    <dbReference type="NCBI Taxonomy" id="2954438"/>
    <lineage>
        <taxon>Bacteria</taxon>
        <taxon>Bacillati</taxon>
        <taxon>Actinomycetota</taxon>
        <taxon>Acidimicrobiia</taxon>
        <taxon>Acidimicrobiales</taxon>
        <taxon>Microthrixaceae</taxon>
        <taxon>Candidatus Neomicrothrix</taxon>
    </lineage>
</organism>
<feature type="transmembrane region" description="Helical" evidence="7">
    <location>
        <begin position="32"/>
        <end position="58"/>
    </location>
</feature>
<evidence type="ECO:0000256" key="6">
    <source>
        <dbReference type="ARBA" id="ARBA00023136"/>
    </source>
</evidence>
<dbReference type="NCBIfam" id="TIGR03025">
    <property type="entry name" value="EPS_sugtrans"/>
    <property type="match status" value="1"/>
</dbReference>
<keyword evidence="3 9" id="KW-0808">Transferase</keyword>
<keyword evidence="6 7" id="KW-0472">Membrane</keyword>
<reference evidence="9 10" key="1">
    <citation type="submission" date="2020-10" db="EMBL/GenBank/DDBJ databases">
        <title>Connecting structure to function with the recovery of over 1000 high-quality activated sludge metagenome-assembled genomes encoding full-length rRNA genes using long-read sequencing.</title>
        <authorList>
            <person name="Singleton C.M."/>
            <person name="Petriglieri F."/>
            <person name="Kristensen J.M."/>
            <person name="Kirkegaard R.H."/>
            <person name="Michaelsen T.Y."/>
            <person name="Andersen M.H."/>
            <person name="Karst S.M."/>
            <person name="Dueholm M.S."/>
            <person name="Nielsen P.H."/>
            <person name="Albertsen M."/>
        </authorList>
    </citation>
    <scope>NUCLEOTIDE SEQUENCE [LARGE SCALE GENOMIC DNA]</scope>
    <source>
        <strain evidence="9">Lyne_18-Q3-R50-59_MAXAC.006</strain>
    </source>
</reference>
<comment type="subcellular location">
    <subcellularLocation>
        <location evidence="1">Membrane</location>
        <topology evidence="1">Multi-pass membrane protein</topology>
    </subcellularLocation>
</comment>
<feature type="transmembrane region" description="Helical" evidence="7">
    <location>
        <begin position="70"/>
        <end position="87"/>
    </location>
</feature>
<name>A0A936N876_9ACTN</name>
<proteinExistence type="inferred from homology"/>
<sequence length="492" mass="54440">MATEAVGTRQSHFAGQLVDFDFRSPSLGHPGLAAKVVLATVDTVVMLASSLVVMLVVARLGGWGPGDWRRHLALLVLSVPVWPTVFVQHKLYTTRFVARLIDEVRRGAHAIFIGIVALVVIASLFDLAISRGYFAGLLVVGNLALGAERYAARRIFARRRYRGASTKRVLMVGTSAEAQALAAMFVIEKHLGYEVVAFVDDDPDAPETIDGIPVYHQSEDLVELADAKEAQGVIIATTAMSLERSNRLVRELSEARLHVEITWPLRDIASHRLTVRPLGRFPVAYVEPVARYGWRTAAKRSFDLLLAGLGLVLASPFLLCAAVAIKLTSPGPVLFRQTRVGQHARPFEVLKLRTMVIDAEARLAELDKLNEADGPMFKMSGDPRITRVGRWLRRASFDELPQLWNVMRGEMSLVGPRPALASEMAEWDPELYNRLRVKPGITGMWQVNGRSNTSFADYQRLDLYYVDNWSILVDVGILAKTLPVVLSSRGAM</sequence>
<feature type="transmembrane region" description="Helical" evidence="7">
    <location>
        <begin position="108"/>
        <end position="127"/>
    </location>
</feature>
<dbReference type="Proteomes" id="UP000727993">
    <property type="component" value="Unassembled WGS sequence"/>
</dbReference>
<dbReference type="PANTHER" id="PTHR30576:SF10">
    <property type="entry name" value="SLL5057 PROTEIN"/>
    <property type="match status" value="1"/>
</dbReference>
<evidence type="ECO:0000256" key="3">
    <source>
        <dbReference type="ARBA" id="ARBA00022679"/>
    </source>
</evidence>
<dbReference type="GO" id="GO:0016020">
    <property type="term" value="C:membrane"/>
    <property type="evidence" value="ECO:0007669"/>
    <property type="project" value="UniProtKB-SubCell"/>
</dbReference>
<keyword evidence="5 7" id="KW-1133">Transmembrane helix</keyword>
<keyword evidence="4 7" id="KW-0812">Transmembrane</keyword>
<dbReference type="AlphaFoldDB" id="A0A936N876"/>
<evidence type="ECO:0000313" key="10">
    <source>
        <dbReference type="Proteomes" id="UP000727993"/>
    </source>
</evidence>
<evidence type="ECO:0000256" key="7">
    <source>
        <dbReference type="SAM" id="Phobius"/>
    </source>
</evidence>
<evidence type="ECO:0000256" key="4">
    <source>
        <dbReference type="ARBA" id="ARBA00022692"/>
    </source>
</evidence>
<comment type="caution">
    <text evidence="9">The sequence shown here is derived from an EMBL/GenBank/DDBJ whole genome shotgun (WGS) entry which is preliminary data.</text>
</comment>
<dbReference type="EMBL" id="JADJZA010000001">
    <property type="protein sequence ID" value="MBK9295397.1"/>
    <property type="molecule type" value="Genomic_DNA"/>
</dbReference>
<gene>
    <name evidence="9" type="ORF">IPN02_00670</name>
</gene>
<feature type="domain" description="Bacterial sugar transferase" evidence="8">
    <location>
        <begin position="299"/>
        <end position="486"/>
    </location>
</feature>
<comment type="similarity">
    <text evidence="2">Belongs to the bacterial sugar transferase family.</text>
</comment>
<protein>
    <submittedName>
        <fullName evidence="9">Sugar transferase</fullName>
    </submittedName>
</protein>
<evidence type="ECO:0000259" key="8">
    <source>
        <dbReference type="Pfam" id="PF02397"/>
    </source>
</evidence>
<feature type="transmembrane region" description="Helical" evidence="7">
    <location>
        <begin position="304"/>
        <end position="325"/>
    </location>
</feature>